<dbReference type="EC" id="2.4.-.-" evidence="3"/>
<proteinExistence type="predicted"/>
<dbReference type="CDD" id="cd03811">
    <property type="entry name" value="GT4_GT28_WabH-like"/>
    <property type="match status" value="1"/>
</dbReference>
<dbReference type="PANTHER" id="PTHR12526">
    <property type="entry name" value="GLYCOSYLTRANSFERASE"/>
    <property type="match status" value="1"/>
</dbReference>
<dbReference type="RefSeq" id="WP_125715928.1">
    <property type="nucleotide sequence ID" value="NZ_JBHTOP010000028.1"/>
</dbReference>
<reference evidence="4" key="1">
    <citation type="journal article" date="2019" name="Int. J. Syst. Evol. Microbiol.">
        <title>The Global Catalogue of Microorganisms (GCM) 10K type strain sequencing project: providing services to taxonomists for standard genome sequencing and annotation.</title>
        <authorList>
            <consortium name="The Broad Institute Genomics Platform"/>
            <consortium name="The Broad Institute Genome Sequencing Center for Infectious Disease"/>
            <person name="Wu L."/>
            <person name="Ma J."/>
        </authorList>
    </citation>
    <scope>NUCLEOTIDE SEQUENCE [LARGE SCALE GENOMIC DNA]</scope>
    <source>
        <strain evidence="4">CCM 8896</strain>
    </source>
</reference>
<dbReference type="Gene3D" id="3.40.50.2000">
    <property type="entry name" value="Glycogen Phosphorylase B"/>
    <property type="match status" value="2"/>
</dbReference>
<dbReference type="Pfam" id="PF00534">
    <property type="entry name" value="Glycos_transf_1"/>
    <property type="match status" value="1"/>
</dbReference>
<keyword evidence="3" id="KW-0808">Transferase</keyword>
<comment type="caution">
    <text evidence="3">The sequence shown here is derived from an EMBL/GenBank/DDBJ whole genome shotgun (WGS) entry which is preliminary data.</text>
</comment>
<dbReference type="Proteomes" id="UP001597267">
    <property type="component" value="Unassembled WGS sequence"/>
</dbReference>
<keyword evidence="3" id="KW-0328">Glycosyltransferase</keyword>
<sequence>MKILIVNAGNETGGGRAHMVQLIGALNKLEDTQAELLVFEDSAVAQMAREHHVKTTIIAQKSQLDTSVVKQYQQFVIDHHFDIVHTHGPRANVLTRMIYKKIPATWVVTVHSEPKVDFPKGGLKGKLFYKLNVGALKRAKHLYLITNYFHDELASYGIKDDEMTPIFNAINFFEAPVDKTAHETFNILNVARVTYVKNQALLLSALAKVKFDYRVTILGDGPLEADLKAQAKILGIEDKTDIAGFTENTKPYYEKADLFVLPSTSEGFPTVLLEAANYELPAIATNVGSDEVVIPNADIGWIFKTGDEAGLIKCLNEAYDEYQSGILANRGRSFKTFAANNFSADHLAKKMVTLYQAAQD</sequence>
<evidence type="ECO:0000259" key="1">
    <source>
        <dbReference type="Pfam" id="PF00534"/>
    </source>
</evidence>
<gene>
    <name evidence="3" type="ORF">ACFQ5M_12545</name>
</gene>
<dbReference type="EMBL" id="JBHTOP010000028">
    <property type="protein sequence ID" value="MFD1672923.1"/>
    <property type="molecule type" value="Genomic_DNA"/>
</dbReference>
<protein>
    <submittedName>
        <fullName evidence="3">Glycosyltransferase</fullName>
        <ecNumber evidence="3">2.4.-.-</ecNumber>
    </submittedName>
</protein>
<dbReference type="PANTHER" id="PTHR12526:SF638">
    <property type="entry name" value="SPORE COAT PROTEIN SA"/>
    <property type="match status" value="1"/>
</dbReference>
<keyword evidence="4" id="KW-1185">Reference proteome</keyword>
<feature type="domain" description="Glycosyl transferase family 1" evidence="1">
    <location>
        <begin position="182"/>
        <end position="321"/>
    </location>
</feature>
<dbReference type="InterPro" id="IPR028098">
    <property type="entry name" value="Glyco_trans_4-like_N"/>
</dbReference>
<evidence type="ECO:0000313" key="4">
    <source>
        <dbReference type="Proteomes" id="UP001597267"/>
    </source>
</evidence>
<evidence type="ECO:0000313" key="3">
    <source>
        <dbReference type="EMBL" id="MFD1672923.1"/>
    </source>
</evidence>
<dbReference type="InterPro" id="IPR001296">
    <property type="entry name" value="Glyco_trans_1"/>
</dbReference>
<dbReference type="GO" id="GO:0016757">
    <property type="term" value="F:glycosyltransferase activity"/>
    <property type="evidence" value="ECO:0007669"/>
    <property type="project" value="UniProtKB-KW"/>
</dbReference>
<accession>A0ABW4JBE0</accession>
<evidence type="ECO:0000259" key="2">
    <source>
        <dbReference type="Pfam" id="PF13439"/>
    </source>
</evidence>
<feature type="domain" description="Glycosyltransferase subfamily 4-like N-terminal" evidence="2">
    <location>
        <begin position="13"/>
        <end position="171"/>
    </location>
</feature>
<name>A0ABW4JBE0_9LACO</name>
<organism evidence="3 4">
    <name type="scientific">Agrilactobacillus yilanensis</name>
    <dbReference type="NCBI Taxonomy" id="2485997"/>
    <lineage>
        <taxon>Bacteria</taxon>
        <taxon>Bacillati</taxon>
        <taxon>Bacillota</taxon>
        <taxon>Bacilli</taxon>
        <taxon>Lactobacillales</taxon>
        <taxon>Lactobacillaceae</taxon>
        <taxon>Agrilactobacillus</taxon>
    </lineage>
</organism>
<dbReference type="SUPFAM" id="SSF53756">
    <property type="entry name" value="UDP-Glycosyltransferase/glycogen phosphorylase"/>
    <property type="match status" value="1"/>
</dbReference>
<dbReference type="Pfam" id="PF13439">
    <property type="entry name" value="Glyco_transf_4"/>
    <property type="match status" value="1"/>
</dbReference>